<evidence type="ECO:0000313" key="2">
    <source>
        <dbReference type="EMBL" id="KAF6211067.1"/>
    </source>
</evidence>
<feature type="domain" description="Out at first protein BRICHOS-like" evidence="1">
    <location>
        <begin position="22"/>
        <end position="68"/>
    </location>
</feature>
<accession>A0A6A4IP76</accession>
<proteinExistence type="predicted"/>
<reference evidence="2" key="1">
    <citation type="journal article" date="2021" name="Mol. Ecol. Resour.">
        <title>Apolygus lucorum genome provides insights into omnivorousness and mesophyll feeding.</title>
        <authorList>
            <person name="Liu Y."/>
            <person name="Liu H."/>
            <person name="Wang H."/>
            <person name="Huang T."/>
            <person name="Liu B."/>
            <person name="Yang B."/>
            <person name="Yin L."/>
            <person name="Li B."/>
            <person name="Zhang Y."/>
            <person name="Zhang S."/>
            <person name="Jiang F."/>
            <person name="Zhang X."/>
            <person name="Ren Y."/>
            <person name="Wang B."/>
            <person name="Wang S."/>
            <person name="Lu Y."/>
            <person name="Wu K."/>
            <person name="Fan W."/>
            <person name="Wang G."/>
        </authorList>
    </citation>
    <scope>NUCLEOTIDE SEQUENCE</scope>
    <source>
        <strain evidence="2">12Hb</strain>
    </source>
</reference>
<gene>
    <name evidence="2" type="ORF">GE061_014180</name>
</gene>
<dbReference type="PANTHER" id="PTHR13423">
    <property type="entry name" value="OUT AT FIRST"/>
    <property type="match status" value="1"/>
</dbReference>
<evidence type="ECO:0000313" key="3">
    <source>
        <dbReference type="Proteomes" id="UP000466442"/>
    </source>
</evidence>
<dbReference type="Pfam" id="PF14941">
    <property type="entry name" value="OAF_N"/>
    <property type="match status" value="1"/>
</dbReference>
<dbReference type="PANTHER" id="PTHR13423:SF2">
    <property type="entry name" value="OUT AT FIRST PROTEIN HOMOLOG"/>
    <property type="match status" value="1"/>
</dbReference>
<sequence>MHRLSASCFLQLVLVFVVNVNTQLLINVKNQGGDVLQETITANVTDDTVMLEFQRSDGTLITQLIDFRTVS</sequence>
<dbReference type="OrthoDB" id="5947176at2759"/>
<protein>
    <recommendedName>
        <fullName evidence="1">Out at first protein BRICHOS-like domain-containing protein</fullName>
    </recommendedName>
</protein>
<keyword evidence="3" id="KW-1185">Reference proteome</keyword>
<name>A0A6A4IP76_APOLU</name>
<dbReference type="Proteomes" id="UP000466442">
    <property type="component" value="Linkage Group LG5"/>
</dbReference>
<comment type="caution">
    <text evidence="2">The sequence shown here is derived from an EMBL/GenBank/DDBJ whole genome shotgun (WGS) entry which is preliminary data.</text>
</comment>
<dbReference type="AlphaFoldDB" id="A0A6A4IP76"/>
<dbReference type="InterPro" id="IPR026315">
    <property type="entry name" value="Oaf"/>
</dbReference>
<organism evidence="2 3">
    <name type="scientific">Apolygus lucorum</name>
    <name type="common">Small green plant bug</name>
    <name type="synonym">Lygocoris lucorum</name>
    <dbReference type="NCBI Taxonomy" id="248454"/>
    <lineage>
        <taxon>Eukaryota</taxon>
        <taxon>Metazoa</taxon>
        <taxon>Ecdysozoa</taxon>
        <taxon>Arthropoda</taxon>
        <taxon>Hexapoda</taxon>
        <taxon>Insecta</taxon>
        <taxon>Pterygota</taxon>
        <taxon>Neoptera</taxon>
        <taxon>Paraneoptera</taxon>
        <taxon>Hemiptera</taxon>
        <taxon>Heteroptera</taxon>
        <taxon>Panheteroptera</taxon>
        <taxon>Cimicomorpha</taxon>
        <taxon>Miridae</taxon>
        <taxon>Mirini</taxon>
        <taxon>Apolygus</taxon>
    </lineage>
</organism>
<dbReference type="EMBL" id="WIXP02000005">
    <property type="protein sequence ID" value="KAF6211067.1"/>
    <property type="molecule type" value="Genomic_DNA"/>
</dbReference>
<dbReference type="InterPro" id="IPR053894">
    <property type="entry name" value="OAF_N"/>
</dbReference>
<evidence type="ECO:0000259" key="1">
    <source>
        <dbReference type="Pfam" id="PF14941"/>
    </source>
</evidence>